<dbReference type="InterPro" id="IPR021109">
    <property type="entry name" value="Peptidase_aspartic_dom_sf"/>
</dbReference>
<keyword evidence="1" id="KW-0378">Hydrolase</keyword>
<reference evidence="4" key="3">
    <citation type="submission" date="2025-09" db="UniProtKB">
        <authorList>
            <consortium name="Ensembl"/>
        </authorList>
    </citation>
    <scope>IDENTIFICATION</scope>
</reference>
<evidence type="ECO:0000313" key="5">
    <source>
        <dbReference type="Proteomes" id="UP000007635"/>
    </source>
</evidence>
<evidence type="ECO:0000259" key="2">
    <source>
        <dbReference type="PROSITE" id="PS50175"/>
    </source>
</evidence>
<accession>A0AAQ4PT93</accession>
<evidence type="ECO:0008006" key="6">
    <source>
        <dbReference type="Google" id="ProtNLM"/>
    </source>
</evidence>
<dbReference type="InterPro" id="IPR043502">
    <property type="entry name" value="DNA/RNA_pol_sf"/>
</dbReference>
<dbReference type="Pfam" id="PF00078">
    <property type="entry name" value="RVT_1"/>
    <property type="match status" value="1"/>
</dbReference>
<evidence type="ECO:0000259" key="3">
    <source>
        <dbReference type="PROSITE" id="PS50878"/>
    </source>
</evidence>
<dbReference type="PANTHER" id="PTHR33064:SF37">
    <property type="entry name" value="RIBONUCLEASE H"/>
    <property type="match status" value="1"/>
</dbReference>
<evidence type="ECO:0000256" key="1">
    <source>
        <dbReference type="ARBA" id="ARBA00022801"/>
    </source>
</evidence>
<dbReference type="PROSITE" id="PS50878">
    <property type="entry name" value="RT_POL"/>
    <property type="match status" value="1"/>
</dbReference>
<feature type="domain" description="Reverse transcriptase" evidence="3">
    <location>
        <begin position="374"/>
        <end position="483"/>
    </location>
</feature>
<dbReference type="AlphaFoldDB" id="A0AAQ4PT93"/>
<keyword evidence="5" id="KW-1185">Reference proteome</keyword>
<evidence type="ECO:0000313" key="4">
    <source>
        <dbReference type="Ensembl" id="ENSGACP00000041081.1"/>
    </source>
</evidence>
<dbReference type="Proteomes" id="UP000007635">
    <property type="component" value="Unassembled WGS sequence"/>
</dbReference>
<dbReference type="InterPro" id="IPR001995">
    <property type="entry name" value="Peptidase_A2_cat"/>
</dbReference>
<feature type="domain" description="Peptidase A2" evidence="2">
    <location>
        <begin position="11"/>
        <end position="81"/>
    </location>
</feature>
<dbReference type="Pfam" id="PF00077">
    <property type="entry name" value="RVP"/>
    <property type="match status" value="1"/>
</dbReference>
<reference evidence="4" key="2">
    <citation type="submission" date="2025-08" db="UniProtKB">
        <authorList>
            <consortium name="Ensembl"/>
        </authorList>
    </citation>
    <scope>IDENTIFICATION</scope>
</reference>
<dbReference type="InterPro" id="IPR000477">
    <property type="entry name" value="RT_dom"/>
</dbReference>
<dbReference type="GeneTree" id="ENSGT00940000163417"/>
<name>A0AAQ4PT93_GASAC</name>
<protein>
    <recommendedName>
        <fullName evidence="6">Peptidase A2 domain-containing protein</fullName>
    </recommendedName>
</protein>
<dbReference type="GO" id="GO:0006508">
    <property type="term" value="P:proteolysis"/>
    <property type="evidence" value="ECO:0007669"/>
    <property type="project" value="InterPro"/>
</dbReference>
<dbReference type="Gene3D" id="3.10.10.10">
    <property type="entry name" value="HIV Type 1 Reverse Transcriptase, subunit A, domain 1"/>
    <property type="match status" value="1"/>
</dbReference>
<reference evidence="4 5" key="1">
    <citation type="journal article" date="2021" name="G3 (Bethesda)">
        <title>Improved contiguity of the threespine stickleback genome using long-read sequencing.</title>
        <authorList>
            <person name="Nath S."/>
            <person name="Shaw D.E."/>
            <person name="White M.A."/>
        </authorList>
    </citation>
    <scope>NUCLEOTIDE SEQUENCE [LARGE SCALE GENOMIC DNA]</scope>
    <source>
        <strain evidence="4 5">Lake Benthic</strain>
    </source>
</reference>
<dbReference type="GO" id="GO:0004190">
    <property type="term" value="F:aspartic-type endopeptidase activity"/>
    <property type="evidence" value="ECO:0007669"/>
    <property type="project" value="InterPro"/>
</dbReference>
<dbReference type="SUPFAM" id="SSF56672">
    <property type="entry name" value="DNA/RNA polymerases"/>
    <property type="match status" value="1"/>
</dbReference>
<proteinExistence type="predicted"/>
<dbReference type="PROSITE" id="PS50175">
    <property type="entry name" value="ASP_PROT_RETROV"/>
    <property type="match status" value="1"/>
</dbReference>
<dbReference type="InterPro" id="IPR051320">
    <property type="entry name" value="Viral_Replic_Matur_Polypro"/>
</dbReference>
<dbReference type="InterPro" id="IPR018061">
    <property type="entry name" value="Retropepsins"/>
</dbReference>
<dbReference type="Ensembl" id="ENSGACT00000078190.1">
    <property type="protein sequence ID" value="ENSGACP00000041081.1"/>
    <property type="gene ID" value="ENSGACG00000027142.1"/>
</dbReference>
<organism evidence="4 5">
    <name type="scientific">Gasterosteus aculeatus aculeatus</name>
    <name type="common">three-spined stickleback</name>
    <dbReference type="NCBI Taxonomy" id="481459"/>
    <lineage>
        <taxon>Eukaryota</taxon>
        <taxon>Metazoa</taxon>
        <taxon>Chordata</taxon>
        <taxon>Craniata</taxon>
        <taxon>Vertebrata</taxon>
        <taxon>Euteleostomi</taxon>
        <taxon>Actinopterygii</taxon>
        <taxon>Neopterygii</taxon>
        <taxon>Teleostei</taxon>
        <taxon>Neoteleostei</taxon>
        <taxon>Acanthomorphata</taxon>
        <taxon>Eupercaria</taxon>
        <taxon>Perciformes</taxon>
        <taxon>Cottioidei</taxon>
        <taxon>Gasterosteales</taxon>
        <taxon>Gasterosteidae</taxon>
        <taxon>Gasterosteus</taxon>
    </lineage>
</organism>
<dbReference type="Gene3D" id="2.40.70.10">
    <property type="entry name" value="Acid Proteases"/>
    <property type="match status" value="1"/>
</dbReference>
<dbReference type="SUPFAM" id="SSF50630">
    <property type="entry name" value="Acid proteases"/>
    <property type="match status" value="1"/>
</dbReference>
<dbReference type="PANTHER" id="PTHR33064">
    <property type="entry name" value="POL PROTEIN"/>
    <property type="match status" value="1"/>
</dbReference>
<sequence>MVTLTIKGRDYRCMLDSGARYSTINTPQPPSRNTVPVIGFSGQSDEWPLSIRVPCKWKSLCFDQSFLVSTACPINLVGRDILCSQNIIMQMTKGCITVTFPDGTQQRCATPHSYGHQLLQAEVQQTLNDEAEVWWGRVEDYDRTVLHETVRRWGPWFKVLHPTEPPADPPHCTMNYSLSHDENYDTLWSGLEFESEVHGHPAVKVREIYVGKQGVAAAVELTSELQVLYALQETSAPHITLLIQSGGEAKNMGPMVKAGVDATDWVPTQNVNLHYSQANDMYRIAHTSEVKPIPEKHLLSRTHGRENTDHENTQLMLVDFPDTFWTKGGADVGLIPMAPVVIELKTGTVPIYRPQYPLREEQIAGIEKTIEGLLQAGVLERTESPWNTPINPVPKPGKPDYRMVHDLRLVNKVVVPTHYDTPNPYTMLNAIGPDKRWFTCIDLANAFFCVPLAVRSRQMFAFTYKGRQYTYTRLPQGYVDSPS</sequence>